<evidence type="ECO:0000259" key="1">
    <source>
        <dbReference type="Pfam" id="PF06985"/>
    </source>
</evidence>
<proteinExistence type="predicted"/>
<name>A0A9P4H7T8_9PLEO</name>
<dbReference type="Pfam" id="PF06985">
    <property type="entry name" value="HET"/>
    <property type="match status" value="1"/>
</dbReference>
<keyword evidence="3" id="KW-1185">Reference proteome</keyword>
<organism evidence="2 3">
    <name type="scientific">Setomelanomma holmii</name>
    <dbReference type="NCBI Taxonomy" id="210430"/>
    <lineage>
        <taxon>Eukaryota</taxon>
        <taxon>Fungi</taxon>
        <taxon>Dikarya</taxon>
        <taxon>Ascomycota</taxon>
        <taxon>Pezizomycotina</taxon>
        <taxon>Dothideomycetes</taxon>
        <taxon>Pleosporomycetidae</taxon>
        <taxon>Pleosporales</taxon>
        <taxon>Pleosporineae</taxon>
        <taxon>Phaeosphaeriaceae</taxon>
        <taxon>Setomelanomma</taxon>
    </lineage>
</organism>
<dbReference type="PANTHER" id="PTHR24148:SF64">
    <property type="entry name" value="HETEROKARYON INCOMPATIBILITY DOMAIN-CONTAINING PROTEIN"/>
    <property type="match status" value="1"/>
</dbReference>
<accession>A0A9P4H7T8</accession>
<dbReference type="EMBL" id="ML978215">
    <property type="protein sequence ID" value="KAF2028236.1"/>
    <property type="molecule type" value="Genomic_DNA"/>
</dbReference>
<evidence type="ECO:0000313" key="3">
    <source>
        <dbReference type="Proteomes" id="UP000799777"/>
    </source>
</evidence>
<feature type="domain" description="Heterokaryon incompatibility" evidence="1">
    <location>
        <begin position="17"/>
        <end position="151"/>
    </location>
</feature>
<protein>
    <recommendedName>
        <fullName evidence="1">Heterokaryon incompatibility domain-containing protein</fullName>
    </recommendedName>
</protein>
<sequence length="232" mass="26845">MPDCYIYTFNIGVAPPYLALSYRWGDEDDTSYRIRSFEYKHGIVSPSTSHQYCEIGRWVSEGERIDLLVADCDVYIWIDQLSINQEDLVEKSFVLPLMPEIYQNAYFVIAWLGNDIDTVNAAKEFKDQETVQSINVLLQNRYFIRLWIVQELLLAQKVYILCNTAVARRLAQNMGLSEDGSQNRLQDLLSELDDENPPQNGWYWKVLQELEPESLMIWHASVAGNPEPEAVP</sequence>
<dbReference type="InterPro" id="IPR052895">
    <property type="entry name" value="HetReg/Transcr_Mod"/>
</dbReference>
<dbReference type="Proteomes" id="UP000799777">
    <property type="component" value="Unassembled WGS sequence"/>
</dbReference>
<dbReference type="OrthoDB" id="194358at2759"/>
<evidence type="ECO:0000313" key="2">
    <source>
        <dbReference type="EMBL" id="KAF2028236.1"/>
    </source>
</evidence>
<reference evidence="2" key="1">
    <citation type="journal article" date="2020" name="Stud. Mycol.">
        <title>101 Dothideomycetes genomes: a test case for predicting lifestyles and emergence of pathogens.</title>
        <authorList>
            <person name="Haridas S."/>
            <person name="Albert R."/>
            <person name="Binder M."/>
            <person name="Bloem J."/>
            <person name="Labutti K."/>
            <person name="Salamov A."/>
            <person name="Andreopoulos B."/>
            <person name="Baker S."/>
            <person name="Barry K."/>
            <person name="Bills G."/>
            <person name="Bluhm B."/>
            <person name="Cannon C."/>
            <person name="Castanera R."/>
            <person name="Culley D."/>
            <person name="Daum C."/>
            <person name="Ezra D."/>
            <person name="Gonzalez J."/>
            <person name="Henrissat B."/>
            <person name="Kuo A."/>
            <person name="Liang C."/>
            <person name="Lipzen A."/>
            <person name="Lutzoni F."/>
            <person name="Magnuson J."/>
            <person name="Mondo S."/>
            <person name="Nolan M."/>
            <person name="Ohm R."/>
            <person name="Pangilinan J."/>
            <person name="Park H.-J."/>
            <person name="Ramirez L."/>
            <person name="Alfaro M."/>
            <person name="Sun H."/>
            <person name="Tritt A."/>
            <person name="Yoshinaga Y."/>
            <person name="Zwiers L.-H."/>
            <person name="Turgeon B."/>
            <person name="Goodwin S."/>
            <person name="Spatafora J."/>
            <person name="Crous P."/>
            <person name="Grigoriev I."/>
        </authorList>
    </citation>
    <scope>NUCLEOTIDE SEQUENCE</scope>
    <source>
        <strain evidence="2">CBS 110217</strain>
    </source>
</reference>
<comment type="caution">
    <text evidence="2">The sequence shown here is derived from an EMBL/GenBank/DDBJ whole genome shotgun (WGS) entry which is preliminary data.</text>
</comment>
<dbReference type="AlphaFoldDB" id="A0A9P4H7T8"/>
<dbReference type="PANTHER" id="PTHR24148">
    <property type="entry name" value="ANKYRIN REPEAT DOMAIN-CONTAINING PROTEIN 39 HOMOLOG-RELATED"/>
    <property type="match status" value="1"/>
</dbReference>
<dbReference type="InterPro" id="IPR010730">
    <property type="entry name" value="HET"/>
</dbReference>
<gene>
    <name evidence="2" type="ORF">EK21DRAFT_90795</name>
</gene>